<evidence type="ECO:0000256" key="1">
    <source>
        <dbReference type="ARBA" id="ARBA00023015"/>
    </source>
</evidence>
<dbReference type="RefSeq" id="WP_160185556.1">
    <property type="nucleotide sequence ID" value="NZ_CP096031.1"/>
</dbReference>
<dbReference type="InterPro" id="IPR000551">
    <property type="entry name" value="MerR-type_HTH_dom"/>
</dbReference>
<evidence type="ECO:0000259" key="5">
    <source>
        <dbReference type="PROSITE" id="PS50937"/>
    </source>
</evidence>
<dbReference type="SUPFAM" id="SSF89082">
    <property type="entry name" value="Antibiotic binding domain of TipA-like multidrug resistance regulators"/>
    <property type="match status" value="1"/>
</dbReference>
<proteinExistence type="predicted"/>
<dbReference type="AlphaFoldDB" id="A0AAW8YGV1"/>
<dbReference type="InterPro" id="IPR009061">
    <property type="entry name" value="DNA-bd_dom_put_sf"/>
</dbReference>
<reference evidence="6" key="2">
    <citation type="submission" date="2023-10" db="EMBL/GenBank/DDBJ databases">
        <authorList>
            <person name="Khurajog B."/>
        </authorList>
    </citation>
    <scope>NUCLEOTIDE SEQUENCE</scope>
    <source>
        <strain evidence="6">BF9</strain>
    </source>
</reference>
<organism evidence="6 7">
    <name type="scientific">Pediococcus acidilactici</name>
    <dbReference type="NCBI Taxonomy" id="1254"/>
    <lineage>
        <taxon>Bacteria</taxon>
        <taxon>Bacillati</taxon>
        <taxon>Bacillota</taxon>
        <taxon>Bacilli</taxon>
        <taxon>Lactobacillales</taxon>
        <taxon>Lactobacillaceae</taxon>
        <taxon>Pediococcus</taxon>
        <taxon>Pediococcus acidilactici group</taxon>
    </lineage>
</organism>
<dbReference type="InterPro" id="IPR036244">
    <property type="entry name" value="TipA-like_antibiotic-bd"/>
</dbReference>
<accession>A0AAW8YGV1</accession>
<dbReference type="Pfam" id="PF07739">
    <property type="entry name" value="TipAS"/>
    <property type="match status" value="1"/>
</dbReference>
<dbReference type="InterPro" id="IPR047057">
    <property type="entry name" value="MerR_fam"/>
</dbReference>
<dbReference type="InterPro" id="IPR012925">
    <property type="entry name" value="TipAS_dom"/>
</dbReference>
<keyword evidence="4" id="KW-0804">Transcription</keyword>
<dbReference type="GO" id="GO:0003677">
    <property type="term" value="F:DNA binding"/>
    <property type="evidence" value="ECO:0007669"/>
    <property type="project" value="UniProtKB-KW"/>
</dbReference>
<dbReference type="SUPFAM" id="SSF46955">
    <property type="entry name" value="Putative DNA-binding domain"/>
    <property type="match status" value="1"/>
</dbReference>
<comment type="caution">
    <text evidence="6">The sequence shown here is derived from an EMBL/GenBank/DDBJ whole genome shotgun (WGS) entry which is preliminary data.</text>
</comment>
<evidence type="ECO:0000313" key="6">
    <source>
        <dbReference type="EMBL" id="MDV2621023.1"/>
    </source>
</evidence>
<name>A0AAW8YGV1_PEDAC</name>
<gene>
    <name evidence="6" type="ORF">R0G89_04660</name>
</gene>
<dbReference type="GO" id="GO:0003700">
    <property type="term" value="F:DNA-binding transcription factor activity"/>
    <property type="evidence" value="ECO:0007669"/>
    <property type="project" value="InterPro"/>
</dbReference>
<evidence type="ECO:0000313" key="7">
    <source>
        <dbReference type="Proteomes" id="UP001280897"/>
    </source>
</evidence>
<reference evidence="6" key="1">
    <citation type="journal article" date="2023" name="PeerJ">
        <title>Selection and evaluation of lactic acid bacteria from chicken feces in Thailand as potential probiotics.</title>
        <authorList>
            <person name="Khurajog B."/>
            <person name="Disastra Y."/>
            <person name="Lawwyne L.D."/>
            <person name="Sirichokchatchawan W."/>
            <person name="Niyomtham W."/>
            <person name="Yindee J."/>
            <person name="Hampson D.J."/>
            <person name="Prapasarakul N."/>
        </authorList>
    </citation>
    <scope>NUCLEOTIDE SEQUENCE</scope>
    <source>
        <strain evidence="6">BF9</strain>
    </source>
</reference>
<evidence type="ECO:0000256" key="3">
    <source>
        <dbReference type="ARBA" id="ARBA00023159"/>
    </source>
</evidence>
<evidence type="ECO:0000256" key="4">
    <source>
        <dbReference type="ARBA" id="ARBA00023163"/>
    </source>
</evidence>
<dbReference type="PANTHER" id="PTHR30204:SF90">
    <property type="entry name" value="HTH-TYPE TRANSCRIPTIONAL ACTIVATOR MTA"/>
    <property type="match status" value="1"/>
</dbReference>
<sequence>MYSIQDLAKLAGISSRTLRYYDQIGLLVPARRTESGTRWYAKAQVDELQRILFFKTLGVSLATIRKIMAQPLATQIAALESQRGRIAEKQRRLQDLDLAIASSIKMLRGVGKMSDSEKFSSLKAQRLAENESQFGQEIRQKYGEKTVEVANQHYLALSEAQLQRADALEKELGTLLREALTQNSDVTKAAIFTAHQEWLKIMVGKQYSPAYHQNLAQMYQADERFQRHYDELAGQKGAGQLLSEVILTKLR</sequence>
<dbReference type="SMART" id="SM00422">
    <property type="entry name" value="HTH_MERR"/>
    <property type="match status" value="1"/>
</dbReference>
<keyword evidence="2" id="KW-0238">DNA-binding</keyword>
<dbReference type="EMBL" id="JAWJAV010000002">
    <property type="protein sequence ID" value="MDV2621023.1"/>
    <property type="molecule type" value="Genomic_DNA"/>
</dbReference>
<dbReference type="Gene3D" id="1.10.1660.10">
    <property type="match status" value="1"/>
</dbReference>
<feature type="domain" description="HTH merR-type" evidence="5">
    <location>
        <begin position="1"/>
        <end position="70"/>
    </location>
</feature>
<keyword evidence="1" id="KW-0805">Transcription regulation</keyword>
<dbReference type="Proteomes" id="UP001280897">
    <property type="component" value="Unassembled WGS sequence"/>
</dbReference>
<dbReference type="PANTHER" id="PTHR30204">
    <property type="entry name" value="REDOX-CYCLING DRUG-SENSING TRANSCRIPTIONAL ACTIVATOR SOXR"/>
    <property type="match status" value="1"/>
</dbReference>
<keyword evidence="3" id="KW-0010">Activator</keyword>
<evidence type="ECO:0000256" key="2">
    <source>
        <dbReference type="ARBA" id="ARBA00023125"/>
    </source>
</evidence>
<dbReference type="Pfam" id="PF13411">
    <property type="entry name" value="MerR_1"/>
    <property type="match status" value="1"/>
</dbReference>
<dbReference type="PROSITE" id="PS50937">
    <property type="entry name" value="HTH_MERR_2"/>
    <property type="match status" value="1"/>
</dbReference>
<dbReference type="CDD" id="cd01106">
    <property type="entry name" value="HTH_TipAL-Mta"/>
    <property type="match status" value="1"/>
</dbReference>
<dbReference type="Gene3D" id="1.10.490.50">
    <property type="entry name" value="Antibiotic binding domain of TipA-like multidrug resistance regulators"/>
    <property type="match status" value="1"/>
</dbReference>
<protein>
    <submittedName>
        <fullName evidence="6">MerR family transcriptional regulator</fullName>
    </submittedName>
</protein>
<dbReference type="PRINTS" id="PR00040">
    <property type="entry name" value="HTHMERR"/>
</dbReference>